<comment type="caution">
    <text evidence="7">The sequence shown here is derived from an EMBL/GenBank/DDBJ whole genome shotgun (WGS) entry which is preliminary data.</text>
</comment>
<dbReference type="PANTHER" id="PTHR23507:SF1">
    <property type="entry name" value="FI18259P1-RELATED"/>
    <property type="match status" value="1"/>
</dbReference>
<evidence type="ECO:0000256" key="3">
    <source>
        <dbReference type="ARBA" id="ARBA00022989"/>
    </source>
</evidence>
<organism evidence="7 8">
    <name type="scientific">Cichlidogyrus casuarinus</name>
    <dbReference type="NCBI Taxonomy" id="1844966"/>
    <lineage>
        <taxon>Eukaryota</taxon>
        <taxon>Metazoa</taxon>
        <taxon>Spiralia</taxon>
        <taxon>Lophotrochozoa</taxon>
        <taxon>Platyhelminthes</taxon>
        <taxon>Monogenea</taxon>
        <taxon>Monopisthocotylea</taxon>
        <taxon>Dactylogyridea</taxon>
        <taxon>Ancyrocephalidae</taxon>
        <taxon>Cichlidogyrus</taxon>
    </lineage>
</organism>
<feature type="transmembrane region" description="Helical" evidence="5">
    <location>
        <begin position="293"/>
        <end position="319"/>
    </location>
</feature>
<feature type="signal peptide" evidence="6">
    <location>
        <begin position="1"/>
        <end position="22"/>
    </location>
</feature>
<dbReference type="Proteomes" id="UP001626550">
    <property type="component" value="Unassembled WGS sequence"/>
</dbReference>
<sequence length="351" mass="40038">MNELIPTTTLIVCICIATTSFSQTSAVFRNQYIYFRFCEEFDVPFWQNSTVGNVSQLDFAQAGSARYLMYLSLITFFIPMIMSLPIGLLSDRIGRKPIYYLAITSIFIQVVLNIGHMMETFGFEGVGYFLLGNSLLLFLFIYLMPETNHSKDTFLKESPRTTLVKVVSVPQMIPSADETRLHKRNHSCHLHTLYNHIGRLRFRGRLALLTKRAHSLEFPWCRWCLYTNPLAQLRRYMGHVQEEVSKEPLEQIWYTLVVRNSHLNSFFLLLTAQSRVAFALTSIASLSRHMRNVLIALSQVFAALSFGTSLSNLVGFSSLPCIYQATLKSSFLGTIYLLVASIDLIGLYANM</sequence>
<evidence type="ECO:0000256" key="4">
    <source>
        <dbReference type="ARBA" id="ARBA00023136"/>
    </source>
</evidence>
<feature type="transmembrane region" description="Helical" evidence="5">
    <location>
        <begin position="126"/>
        <end position="144"/>
    </location>
</feature>
<feature type="transmembrane region" description="Helical" evidence="5">
    <location>
        <begin position="67"/>
        <end position="86"/>
    </location>
</feature>
<evidence type="ECO:0000256" key="2">
    <source>
        <dbReference type="ARBA" id="ARBA00022692"/>
    </source>
</evidence>
<evidence type="ECO:0000256" key="6">
    <source>
        <dbReference type="SAM" id="SignalP"/>
    </source>
</evidence>
<dbReference type="GO" id="GO:0016020">
    <property type="term" value="C:membrane"/>
    <property type="evidence" value="ECO:0007669"/>
    <property type="project" value="UniProtKB-SubCell"/>
</dbReference>
<gene>
    <name evidence="7" type="ORF">Ciccas_006986</name>
</gene>
<evidence type="ECO:0000256" key="1">
    <source>
        <dbReference type="ARBA" id="ARBA00004141"/>
    </source>
</evidence>
<name>A0ABD2Q597_9PLAT</name>
<protein>
    <submittedName>
        <fullName evidence="7">Uncharacterized protein</fullName>
    </submittedName>
</protein>
<feature type="transmembrane region" description="Helical" evidence="5">
    <location>
        <begin position="331"/>
        <end position="349"/>
    </location>
</feature>
<evidence type="ECO:0000256" key="5">
    <source>
        <dbReference type="SAM" id="Phobius"/>
    </source>
</evidence>
<dbReference type="PANTHER" id="PTHR23507">
    <property type="entry name" value="ZGC:174356"/>
    <property type="match status" value="1"/>
</dbReference>
<evidence type="ECO:0000313" key="7">
    <source>
        <dbReference type="EMBL" id="KAL3314392.1"/>
    </source>
</evidence>
<keyword evidence="3 5" id="KW-1133">Transmembrane helix</keyword>
<dbReference type="AlphaFoldDB" id="A0ABD2Q597"/>
<feature type="chain" id="PRO_5044775591" evidence="6">
    <location>
        <begin position="23"/>
        <end position="351"/>
    </location>
</feature>
<keyword evidence="2 5" id="KW-0812">Transmembrane</keyword>
<accession>A0ABD2Q597</accession>
<keyword evidence="8" id="KW-1185">Reference proteome</keyword>
<comment type="subcellular location">
    <subcellularLocation>
        <location evidence="1">Membrane</location>
        <topology evidence="1">Multi-pass membrane protein</topology>
    </subcellularLocation>
</comment>
<evidence type="ECO:0000313" key="8">
    <source>
        <dbReference type="Proteomes" id="UP001626550"/>
    </source>
</evidence>
<reference evidence="7 8" key="1">
    <citation type="submission" date="2024-11" db="EMBL/GenBank/DDBJ databases">
        <title>Adaptive evolution of stress response genes in parasites aligns with host niche diversity.</title>
        <authorList>
            <person name="Hahn C."/>
            <person name="Resl P."/>
        </authorList>
    </citation>
    <scope>NUCLEOTIDE SEQUENCE [LARGE SCALE GENOMIC DNA]</scope>
    <source>
        <strain evidence="7">EGGRZ-B1_66</strain>
        <tissue evidence="7">Body</tissue>
    </source>
</reference>
<keyword evidence="4 5" id="KW-0472">Membrane</keyword>
<dbReference type="EMBL" id="JBJKFK010001013">
    <property type="protein sequence ID" value="KAL3314392.1"/>
    <property type="molecule type" value="Genomic_DNA"/>
</dbReference>
<proteinExistence type="predicted"/>
<keyword evidence="6" id="KW-0732">Signal</keyword>
<feature type="transmembrane region" description="Helical" evidence="5">
    <location>
        <begin position="98"/>
        <end position="114"/>
    </location>
</feature>